<dbReference type="EMBL" id="BMSX01000003">
    <property type="protein sequence ID" value="GGR00027.1"/>
    <property type="molecule type" value="Genomic_DNA"/>
</dbReference>
<evidence type="ECO:0000313" key="2">
    <source>
        <dbReference type="EMBL" id="GGR00027.1"/>
    </source>
</evidence>
<evidence type="ECO:0000313" key="3">
    <source>
        <dbReference type="Proteomes" id="UP000658320"/>
    </source>
</evidence>
<organism evidence="2 3">
    <name type="scientific">Streptomyces aurantiogriseus</name>
    <dbReference type="NCBI Taxonomy" id="66870"/>
    <lineage>
        <taxon>Bacteria</taxon>
        <taxon>Bacillati</taxon>
        <taxon>Actinomycetota</taxon>
        <taxon>Actinomycetes</taxon>
        <taxon>Kitasatosporales</taxon>
        <taxon>Streptomycetaceae</taxon>
        <taxon>Streptomyces</taxon>
    </lineage>
</organism>
<proteinExistence type="predicted"/>
<reference evidence="2" key="2">
    <citation type="submission" date="2020-09" db="EMBL/GenBank/DDBJ databases">
        <authorList>
            <person name="Sun Q."/>
            <person name="Ohkuma M."/>
        </authorList>
    </citation>
    <scope>NUCLEOTIDE SEQUENCE</scope>
    <source>
        <strain evidence="2">JCM 4346</strain>
    </source>
</reference>
<dbReference type="AlphaFoldDB" id="A0A918C0V7"/>
<keyword evidence="3" id="KW-1185">Reference proteome</keyword>
<reference evidence="2" key="1">
    <citation type="journal article" date="2014" name="Int. J. Syst. Evol. Microbiol.">
        <title>Complete genome sequence of Corynebacterium casei LMG S-19264T (=DSM 44701T), isolated from a smear-ripened cheese.</title>
        <authorList>
            <consortium name="US DOE Joint Genome Institute (JGI-PGF)"/>
            <person name="Walter F."/>
            <person name="Albersmeier A."/>
            <person name="Kalinowski J."/>
            <person name="Ruckert C."/>
        </authorList>
    </citation>
    <scope>NUCLEOTIDE SEQUENCE</scope>
    <source>
        <strain evidence="2">JCM 4346</strain>
    </source>
</reference>
<accession>A0A918C0V7</accession>
<dbReference type="Proteomes" id="UP000658320">
    <property type="component" value="Unassembled WGS sequence"/>
</dbReference>
<sequence length="154" mass="16548">MPAGGCRGGVARPRRPYPSRPQGLRPFDPTRGLRPLDPRGAAPLHPTPGYAPGPHAGLRPWTPAGLRPCTPRGAAAPHRASALNGPRPQTPDGLVLAGSAEKWRVGWFGQAWPNRCLAGWFGRVRLNRCSAGWVAGWVEKVPGLLLSLPVRRNE</sequence>
<comment type="caution">
    <text evidence="2">The sequence shown here is derived from an EMBL/GenBank/DDBJ whole genome shotgun (WGS) entry which is preliminary data.</text>
</comment>
<name>A0A918C0V7_9ACTN</name>
<feature type="region of interest" description="Disordered" evidence="1">
    <location>
        <begin position="1"/>
        <end position="91"/>
    </location>
</feature>
<protein>
    <submittedName>
        <fullName evidence="2">Uncharacterized protein</fullName>
    </submittedName>
</protein>
<gene>
    <name evidence="2" type="ORF">GCM10010251_14110</name>
</gene>
<evidence type="ECO:0000256" key="1">
    <source>
        <dbReference type="SAM" id="MobiDB-lite"/>
    </source>
</evidence>